<protein>
    <recommendedName>
        <fullName evidence="3">Lipoprotein</fullName>
    </recommendedName>
</protein>
<dbReference type="EMBL" id="CP119325">
    <property type="protein sequence ID" value="WEK32866.1"/>
    <property type="molecule type" value="Genomic_DNA"/>
</dbReference>
<accession>A0AAJ5WLK0</accession>
<name>A0AAJ5WLK0_9PSED</name>
<sequence length="113" mass="12512">MIRLATLSIAVLLAGCTQYRYIAPQTPEGLDCLHKLQARVNACESEVKAQQDGFDSLHETMARSTQQCEHFNTLNMPNACPPPPPPAKVANYCRSGYKEKYVACGGRIEKVEK</sequence>
<organism evidence="1 2">
    <name type="scientific">Candidatus Pseudomonas phytovorans</name>
    <dbReference type="NCBI Taxonomy" id="3121377"/>
    <lineage>
        <taxon>Bacteria</taxon>
        <taxon>Pseudomonadati</taxon>
        <taxon>Pseudomonadota</taxon>
        <taxon>Gammaproteobacteria</taxon>
        <taxon>Pseudomonadales</taxon>
        <taxon>Pseudomonadaceae</taxon>
        <taxon>Pseudomonas</taxon>
    </lineage>
</organism>
<evidence type="ECO:0008006" key="3">
    <source>
        <dbReference type="Google" id="ProtNLM"/>
    </source>
</evidence>
<evidence type="ECO:0000313" key="2">
    <source>
        <dbReference type="Proteomes" id="UP001216329"/>
    </source>
</evidence>
<gene>
    <name evidence="1" type="ORF">P0Y58_11950</name>
</gene>
<evidence type="ECO:0000313" key="1">
    <source>
        <dbReference type="EMBL" id="WEK32866.1"/>
    </source>
</evidence>
<dbReference type="Proteomes" id="UP001216329">
    <property type="component" value="Chromosome"/>
</dbReference>
<reference evidence="1" key="1">
    <citation type="submission" date="2023-03" db="EMBL/GenBank/DDBJ databases">
        <title>Andean soil-derived lignocellulolytic bacterial consortium as a source of novel taxa and putative plastic-active enzymes.</title>
        <authorList>
            <person name="Diaz-Garcia L."/>
            <person name="Chuvochina M."/>
            <person name="Feuerriegel G."/>
            <person name="Bunk B."/>
            <person name="Sproer C."/>
            <person name="Streit W.R."/>
            <person name="Rodriguez L.M."/>
            <person name="Overmann J."/>
            <person name="Jimenez D.J."/>
        </authorList>
    </citation>
    <scope>NUCLEOTIDE SEQUENCE</scope>
    <source>
        <strain evidence="1">MAG 876</strain>
    </source>
</reference>
<proteinExistence type="predicted"/>
<dbReference type="AlphaFoldDB" id="A0AAJ5WLK0"/>
<dbReference type="PROSITE" id="PS51257">
    <property type="entry name" value="PROKAR_LIPOPROTEIN"/>
    <property type="match status" value="1"/>
</dbReference>